<evidence type="ECO:0000313" key="6">
    <source>
        <dbReference type="EMBL" id="VDK57157.1"/>
    </source>
</evidence>
<protein>
    <submittedName>
        <fullName evidence="8">Tetratricopeptide repeat protein, tpr, putative (inferred by orthology to a S. mansoni protein)</fullName>
    </submittedName>
</protein>
<accession>A0A0M3K767</accession>
<feature type="repeat" description="TPR" evidence="5">
    <location>
        <begin position="215"/>
        <end position="248"/>
    </location>
</feature>
<evidence type="ECO:0000256" key="1">
    <source>
        <dbReference type="ARBA" id="ARBA00002550"/>
    </source>
</evidence>
<dbReference type="SUPFAM" id="SSF48452">
    <property type="entry name" value="TPR-like"/>
    <property type="match status" value="1"/>
</dbReference>
<comment type="similarity">
    <text evidence="4">Belongs to the YPP1 family.</text>
</comment>
<dbReference type="GO" id="GO:0005886">
    <property type="term" value="C:plasma membrane"/>
    <property type="evidence" value="ECO:0007669"/>
    <property type="project" value="TreeGrafter"/>
</dbReference>
<dbReference type="AlphaFoldDB" id="A0A0M3K767"/>
<gene>
    <name evidence="6" type="ORF">ASIM_LOCUS16215</name>
</gene>
<dbReference type="PANTHER" id="PTHR23083">
    <property type="entry name" value="TETRATRICOPEPTIDE REPEAT PROTEIN, TPR"/>
    <property type="match status" value="1"/>
</dbReference>
<dbReference type="EMBL" id="UYRR01032907">
    <property type="protein sequence ID" value="VDK57157.1"/>
    <property type="molecule type" value="Genomic_DNA"/>
</dbReference>
<dbReference type="GO" id="GO:0072659">
    <property type="term" value="P:protein localization to plasma membrane"/>
    <property type="evidence" value="ECO:0007669"/>
    <property type="project" value="TreeGrafter"/>
</dbReference>
<reference evidence="6 7" key="2">
    <citation type="submission" date="2018-11" db="EMBL/GenBank/DDBJ databases">
        <authorList>
            <consortium name="Pathogen Informatics"/>
        </authorList>
    </citation>
    <scope>NUCLEOTIDE SEQUENCE [LARGE SCALE GENOMIC DNA]</scope>
</reference>
<dbReference type="OrthoDB" id="29013at2759"/>
<comment type="function">
    <text evidence="1">Involved in endocytosis.</text>
</comment>
<evidence type="ECO:0000256" key="4">
    <source>
        <dbReference type="ARBA" id="ARBA00038251"/>
    </source>
</evidence>
<dbReference type="GO" id="GO:0046854">
    <property type="term" value="P:phosphatidylinositol phosphate biosynthetic process"/>
    <property type="evidence" value="ECO:0007669"/>
    <property type="project" value="TreeGrafter"/>
</dbReference>
<dbReference type="InterPro" id="IPR051722">
    <property type="entry name" value="Endocytosis_PI4K-reg_protein"/>
</dbReference>
<dbReference type="InterPro" id="IPR011990">
    <property type="entry name" value="TPR-like_helical_dom_sf"/>
</dbReference>
<sequence>MIWNVDDLSLKAETMVRYEKRKEMYAKAIELFENAAKLDEHDDLACYYCARQYAIGWVLLRDLNAAREWCERALELNPEMPCALILMAISTESPIHFIIFKANIWLELAELYLELDRINDVRPCVEEACAIFPNSHQTLYLKGRLLELRAARCNDASTRDMMRTDAKASLLGALAITPSHIASLSHLANIYRSDGNIRMAEKMLKDIVRIEPLHNESWQMLGMILAEDGRHDEALECFETASALDSSTPLIPFTSIPIIIRSS</sequence>
<proteinExistence type="inferred from homology"/>
<dbReference type="Pfam" id="PF07719">
    <property type="entry name" value="TPR_2"/>
    <property type="match status" value="1"/>
</dbReference>
<name>A0A0M3K767_ANISI</name>
<keyword evidence="7" id="KW-1185">Reference proteome</keyword>
<dbReference type="PROSITE" id="PS50005">
    <property type="entry name" value="TPR"/>
    <property type="match status" value="1"/>
</dbReference>
<dbReference type="Pfam" id="PF13374">
    <property type="entry name" value="TPR_10"/>
    <property type="match status" value="1"/>
</dbReference>
<evidence type="ECO:0000256" key="3">
    <source>
        <dbReference type="ARBA" id="ARBA00022803"/>
    </source>
</evidence>
<evidence type="ECO:0000256" key="5">
    <source>
        <dbReference type="PROSITE-ProRule" id="PRU00339"/>
    </source>
</evidence>
<organism evidence="8">
    <name type="scientific">Anisakis simplex</name>
    <name type="common">Herring worm</name>
    <dbReference type="NCBI Taxonomy" id="6269"/>
    <lineage>
        <taxon>Eukaryota</taxon>
        <taxon>Metazoa</taxon>
        <taxon>Ecdysozoa</taxon>
        <taxon>Nematoda</taxon>
        <taxon>Chromadorea</taxon>
        <taxon>Rhabditida</taxon>
        <taxon>Spirurina</taxon>
        <taxon>Ascaridomorpha</taxon>
        <taxon>Ascaridoidea</taxon>
        <taxon>Anisakidae</taxon>
        <taxon>Anisakis</taxon>
        <taxon>Anisakis simplex complex</taxon>
    </lineage>
</organism>
<dbReference type="WBParaSite" id="ASIM_0001680801-mRNA-1">
    <property type="protein sequence ID" value="ASIM_0001680801-mRNA-1"/>
    <property type="gene ID" value="ASIM_0001680801"/>
</dbReference>
<dbReference type="PANTHER" id="PTHR23083:SF464">
    <property type="entry name" value="TETRATRICOPEPTIDE REPEAT DOMAIN 7, ISOFORM A"/>
    <property type="match status" value="1"/>
</dbReference>
<dbReference type="SMART" id="SM00028">
    <property type="entry name" value="TPR"/>
    <property type="match status" value="4"/>
</dbReference>
<dbReference type="InterPro" id="IPR013105">
    <property type="entry name" value="TPR_2"/>
</dbReference>
<dbReference type="InterPro" id="IPR019734">
    <property type="entry name" value="TPR_rpt"/>
</dbReference>
<dbReference type="Gene3D" id="1.25.40.10">
    <property type="entry name" value="Tetratricopeptide repeat domain"/>
    <property type="match status" value="2"/>
</dbReference>
<evidence type="ECO:0000256" key="2">
    <source>
        <dbReference type="ARBA" id="ARBA00022737"/>
    </source>
</evidence>
<reference evidence="8" key="1">
    <citation type="submission" date="2017-02" db="UniProtKB">
        <authorList>
            <consortium name="WormBaseParasite"/>
        </authorList>
    </citation>
    <scope>IDENTIFICATION</scope>
</reference>
<evidence type="ECO:0000313" key="8">
    <source>
        <dbReference type="WBParaSite" id="ASIM_0001680801-mRNA-1"/>
    </source>
</evidence>
<dbReference type="Proteomes" id="UP000267096">
    <property type="component" value="Unassembled WGS sequence"/>
</dbReference>
<keyword evidence="2" id="KW-0677">Repeat</keyword>
<keyword evidence="3 5" id="KW-0802">TPR repeat</keyword>
<dbReference type="Pfam" id="PF13181">
    <property type="entry name" value="TPR_8"/>
    <property type="match status" value="1"/>
</dbReference>
<evidence type="ECO:0000313" key="7">
    <source>
        <dbReference type="Proteomes" id="UP000267096"/>
    </source>
</evidence>